<dbReference type="OrthoDB" id="7605542at2"/>
<proteinExistence type="inferred from homology"/>
<feature type="transmembrane region" description="Helical" evidence="7">
    <location>
        <begin position="381"/>
        <end position="402"/>
    </location>
</feature>
<feature type="transmembrane region" description="Helical" evidence="7">
    <location>
        <begin position="354"/>
        <end position="375"/>
    </location>
</feature>
<evidence type="ECO:0000313" key="9">
    <source>
        <dbReference type="Proteomes" id="UP000199331"/>
    </source>
</evidence>
<dbReference type="Pfam" id="PF13440">
    <property type="entry name" value="Polysacc_synt_3"/>
    <property type="match status" value="1"/>
</dbReference>
<evidence type="ECO:0000256" key="6">
    <source>
        <dbReference type="ARBA" id="ARBA00023136"/>
    </source>
</evidence>
<dbReference type="AlphaFoldDB" id="A0A1I5P0V5"/>
<dbReference type="STRING" id="604088.SAMN04488060_2239"/>
<sequence>MSKGESAQVGVYRGAAVAVAMTWVLRAIGLVSVFVLARLLTPADFGVVGLAMTAVALVETFSYLGMKQALLRMEKLERDYYDTAWTIQIVMFVLLAAVLFVIAGPAAAFFAEPRVEPVIYALSLRFLMLGAMNIGIVEFERDFAFGRDLKMKGTARIVSFFVTVGLALWLRSYWALVAGMIVQSLILMVLSYTMQPYRPRLSLARRAELLGVSLWIFAGAAAQVFYSQVERLTVGRVADTGTVGAFSVSKDVANILTQEIAMALNRVTYVTTARNGAFTEQGRRIARSLGGYAMMAAPMGLGLAAVSEQFIRVFLGEQWGAAAVLVAPIAVGTALIAVFRLIASSLQAGGHERVSGLLCLGALAAMVIAVVTVAANGGSPLAIAQTGLAVSAAQLLLGLAIISHLSRGSVFGAIVAVARPFLAAAAMYGLVISLPELSTSLLVELIWRAGVGAASYAAMLWLLWFISGRPDSSEAEFLRVAGRNLRRR</sequence>
<feature type="transmembrane region" description="Helical" evidence="7">
    <location>
        <begin position="209"/>
        <end position="226"/>
    </location>
</feature>
<keyword evidence="9" id="KW-1185">Reference proteome</keyword>
<dbReference type="EMBL" id="FOWZ01000003">
    <property type="protein sequence ID" value="SFP27685.1"/>
    <property type="molecule type" value="Genomic_DNA"/>
</dbReference>
<dbReference type="RefSeq" id="WP_090481466.1">
    <property type="nucleotide sequence ID" value="NZ_FOWZ01000003.1"/>
</dbReference>
<dbReference type="InterPro" id="IPR050833">
    <property type="entry name" value="Poly_Biosynth_Transport"/>
</dbReference>
<evidence type="ECO:0000313" key="8">
    <source>
        <dbReference type="EMBL" id="SFP27685.1"/>
    </source>
</evidence>
<name>A0A1I5P0V5_9SPHN</name>
<keyword evidence="6 7" id="KW-0472">Membrane</keyword>
<feature type="transmembrane region" description="Helical" evidence="7">
    <location>
        <begin position="445"/>
        <end position="466"/>
    </location>
</feature>
<feature type="transmembrane region" description="Helical" evidence="7">
    <location>
        <begin position="289"/>
        <end position="307"/>
    </location>
</feature>
<keyword evidence="4 7" id="KW-0812">Transmembrane</keyword>
<feature type="transmembrane region" description="Helical" evidence="7">
    <location>
        <begin position="319"/>
        <end position="342"/>
    </location>
</feature>
<dbReference type="PANTHER" id="PTHR30250">
    <property type="entry name" value="PST FAMILY PREDICTED COLANIC ACID TRANSPORTER"/>
    <property type="match status" value="1"/>
</dbReference>
<gene>
    <name evidence="8" type="ORF">SAMN04488060_2239</name>
</gene>
<evidence type="ECO:0000256" key="2">
    <source>
        <dbReference type="ARBA" id="ARBA00007430"/>
    </source>
</evidence>
<keyword evidence="3" id="KW-1003">Cell membrane</keyword>
<dbReference type="GO" id="GO:0005886">
    <property type="term" value="C:plasma membrane"/>
    <property type="evidence" value="ECO:0007669"/>
    <property type="project" value="UniProtKB-SubCell"/>
</dbReference>
<evidence type="ECO:0000256" key="1">
    <source>
        <dbReference type="ARBA" id="ARBA00004651"/>
    </source>
</evidence>
<reference evidence="9" key="1">
    <citation type="submission" date="2016-10" db="EMBL/GenBank/DDBJ databases">
        <authorList>
            <person name="Varghese N."/>
            <person name="Submissions S."/>
        </authorList>
    </citation>
    <scope>NUCLEOTIDE SEQUENCE [LARGE SCALE GENOMIC DNA]</scope>
    <source>
        <strain evidence="9">CGMCC 1.7715</strain>
    </source>
</reference>
<organism evidence="8 9">
    <name type="scientific">Qipengyuania nanhaisediminis</name>
    <dbReference type="NCBI Taxonomy" id="604088"/>
    <lineage>
        <taxon>Bacteria</taxon>
        <taxon>Pseudomonadati</taxon>
        <taxon>Pseudomonadota</taxon>
        <taxon>Alphaproteobacteria</taxon>
        <taxon>Sphingomonadales</taxon>
        <taxon>Erythrobacteraceae</taxon>
        <taxon>Qipengyuania</taxon>
    </lineage>
</organism>
<feature type="transmembrane region" description="Helical" evidence="7">
    <location>
        <begin position="45"/>
        <end position="64"/>
    </location>
</feature>
<feature type="transmembrane region" description="Helical" evidence="7">
    <location>
        <begin position="85"/>
        <end position="111"/>
    </location>
</feature>
<evidence type="ECO:0000256" key="4">
    <source>
        <dbReference type="ARBA" id="ARBA00022692"/>
    </source>
</evidence>
<feature type="transmembrane region" description="Helical" evidence="7">
    <location>
        <begin position="117"/>
        <end position="136"/>
    </location>
</feature>
<evidence type="ECO:0000256" key="5">
    <source>
        <dbReference type="ARBA" id="ARBA00022989"/>
    </source>
</evidence>
<accession>A0A1I5P0V5</accession>
<feature type="transmembrane region" description="Helical" evidence="7">
    <location>
        <begin position="12"/>
        <end position="39"/>
    </location>
</feature>
<keyword evidence="5 7" id="KW-1133">Transmembrane helix</keyword>
<dbReference type="Proteomes" id="UP000199331">
    <property type="component" value="Unassembled WGS sequence"/>
</dbReference>
<comment type="subcellular location">
    <subcellularLocation>
        <location evidence="1">Cell membrane</location>
        <topology evidence="1">Multi-pass membrane protein</topology>
    </subcellularLocation>
</comment>
<feature type="transmembrane region" description="Helical" evidence="7">
    <location>
        <begin position="157"/>
        <end position="189"/>
    </location>
</feature>
<dbReference type="PANTHER" id="PTHR30250:SF10">
    <property type="entry name" value="LIPOPOLYSACCHARIDE BIOSYNTHESIS PROTEIN WZXC"/>
    <property type="match status" value="1"/>
</dbReference>
<evidence type="ECO:0000256" key="7">
    <source>
        <dbReference type="SAM" id="Phobius"/>
    </source>
</evidence>
<evidence type="ECO:0000256" key="3">
    <source>
        <dbReference type="ARBA" id="ARBA00022475"/>
    </source>
</evidence>
<feature type="transmembrane region" description="Helical" evidence="7">
    <location>
        <begin position="409"/>
        <end position="433"/>
    </location>
</feature>
<protein>
    <submittedName>
        <fullName evidence="8">Membrane protein involved in the export of O-antigen and teichoic acid</fullName>
    </submittedName>
</protein>
<comment type="similarity">
    <text evidence="2">Belongs to the polysaccharide synthase family.</text>
</comment>